<dbReference type="PANTHER" id="PTHR43188">
    <property type="entry name" value="ACYL-COENZYME A OXIDASE"/>
    <property type="match status" value="1"/>
</dbReference>
<evidence type="ECO:0000313" key="10">
    <source>
        <dbReference type="Proteomes" id="UP001219037"/>
    </source>
</evidence>
<dbReference type="InterPro" id="IPR013786">
    <property type="entry name" value="AcylCoA_DH/ox_N"/>
</dbReference>
<name>A0ABY8H5F3_9MICC</name>
<dbReference type="Pfam" id="PF02771">
    <property type="entry name" value="Acyl-CoA_dh_N"/>
    <property type="match status" value="1"/>
</dbReference>
<dbReference type="Pfam" id="PF02770">
    <property type="entry name" value="Acyl-CoA_dh_M"/>
    <property type="match status" value="1"/>
</dbReference>
<dbReference type="InterPro" id="IPR006091">
    <property type="entry name" value="Acyl-CoA_Oxase/DH_mid-dom"/>
</dbReference>
<evidence type="ECO:0000313" key="9">
    <source>
        <dbReference type="EMBL" id="WFP15882.1"/>
    </source>
</evidence>
<dbReference type="InterPro" id="IPR006089">
    <property type="entry name" value="Acyl-CoA_DH_CS"/>
</dbReference>
<keyword evidence="10" id="KW-1185">Reference proteome</keyword>
<evidence type="ECO:0000259" key="6">
    <source>
        <dbReference type="Pfam" id="PF00441"/>
    </source>
</evidence>
<sequence length="394" mass="41867">MLQVTHCDAGDFSGGDLLGLRRRLSTAEREQLAAIDEGVEARIATPALEAWNRDAFAPDLLPDLVDLGFGDLVLSGASHLYQGLAHAALARADLSLSALVGIHNELIIGMIHTFGSPKQQDTWLPRLRAMEALGAFCMTEPGHGSDVAGGMETQVRREGSGWVLNGAKRWIGLGTLADIALVWARDAEDGRVKCFLVPTDAPGYVATKIEHKIGLRIMQNADITFDEVRLPATALLPGAVSFNAANDLLCVSRAWVGWQAVGAQQSVLSILRDYVTERQQFGRPLAGFQLIQGALSQIAGNLALSTSLMADIARLQDDGGLDMAQAALAKATVTRLARESAAMGRDAMGGNGIVADFGMAKTMCDIEAIYTYEGTHSINSLIVGRALTGVSAFV</sequence>
<dbReference type="InterPro" id="IPR009075">
    <property type="entry name" value="AcylCo_DH/oxidase_C"/>
</dbReference>
<dbReference type="RefSeq" id="WP_278156957.1">
    <property type="nucleotide sequence ID" value="NZ_CP121252.1"/>
</dbReference>
<dbReference type="InterPro" id="IPR009100">
    <property type="entry name" value="AcylCoA_DH/oxidase_NM_dom_sf"/>
</dbReference>
<evidence type="ECO:0000256" key="2">
    <source>
        <dbReference type="ARBA" id="ARBA00009347"/>
    </source>
</evidence>
<keyword evidence="4 5" id="KW-0274">FAD</keyword>
<dbReference type="SUPFAM" id="SSF47203">
    <property type="entry name" value="Acyl-CoA dehydrogenase C-terminal domain-like"/>
    <property type="match status" value="1"/>
</dbReference>
<dbReference type="SUPFAM" id="SSF56645">
    <property type="entry name" value="Acyl-CoA dehydrogenase NM domain-like"/>
    <property type="match status" value="1"/>
</dbReference>
<dbReference type="Gene3D" id="1.20.140.10">
    <property type="entry name" value="Butyryl-CoA Dehydrogenase, subunit A, domain 3"/>
    <property type="match status" value="1"/>
</dbReference>
<dbReference type="Proteomes" id="UP001219037">
    <property type="component" value="Chromosome"/>
</dbReference>
<evidence type="ECO:0000259" key="7">
    <source>
        <dbReference type="Pfam" id="PF02770"/>
    </source>
</evidence>
<gene>
    <name evidence="9" type="ORF">P8192_10810</name>
</gene>
<comment type="cofactor">
    <cofactor evidence="1 5">
        <name>FAD</name>
        <dbReference type="ChEBI" id="CHEBI:57692"/>
    </cofactor>
</comment>
<keyword evidence="5" id="KW-0560">Oxidoreductase</keyword>
<accession>A0ABY8H5F3</accession>
<feature type="domain" description="Acyl-CoA dehydrogenase/oxidase C-terminal" evidence="6">
    <location>
        <begin position="242"/>
        <end position="387"/>
    </location>
</feature>
<evidence type="ECO:0000256" key="4">
    <source>
        <dbReference type="ARBA" id="ARBA00022827"/>
    </source>
</evidence>
<dbReference type="InterPro" id="IPR036250">
    <property type="entry name" value="AcylCo_DH-like_C"/>
</dbReference>
<dbReference type="Gene3D" id="1.10.540.10">
    <property type="entry name" value="Acyl-CoA dehydrogenase/oxidase, N-terminal domain"/>
    <property type="match status" value="1"/>
</dbReference>
<protein>
    <submittedName>
        <fullName evidence="9">Acyl-CoA dehydrogenase family protein</fullName>
    </submittedName>
</protein>
<dbReference type="InterPro" id="IPR045008">
    <property type="entry name" value="ACX4-like"/>
</dbReference>
<keyword evidence="3 5" id="KW-0285">Flavoprotein</keyword>
<dbReference type="InterPro" id="IPR046373">
    <property type="entry name" value="Acyl-CoA_Oxase/DH_mid-dom_sf"/>
</dbReference>
<proteinExistence type="inferred from homology"/>
<feature type="domain" description="Acyl-CoA dehydrogenase/oxidase N-terminal" evidence="8">
    <location>
        <begin position="29"/>
        <end position="130"/>
    </location>
</feature>
<dbReference type="Pfam" id="PF00441">
    <property type="entry name" value="Acyl-CoA_dh_1"/>
    <property type="match status" value="1"/>
</dbReference>
<dbReference type="PROSITE" id="PS00073">
    <property type="entry name" value="ACYL_COA_DH_2"/>
    <property type="match status" value="1"/>
</dbReference>
<evidence type="ECO:0000256" key="1">
    <source>
        <dbReference type="ARBA" id="ARBA00001974"/>
    </source>
</evidence>
<evidence type="ECO:0000256" key="3">
    <source>
        <dbReference type="ARBA" id="ARBA00022630"/>
    </source>
</evidence>
<dbReference type="InterPro" id="IPR037069">
    <property type="entry name" value="AcylCoA_DH/ox_N_sf"/>
</dbReference>
<evidence type="ECO:0000256" key="5">
    <source>
        <dbReference type="RuleBase" id="RU362125"/>
    </source>
</evidence>
<dbReference type="Gene3D" id="2.40.110.10">
    <property type="entry name" value="Butyryl-CoA Dehydrogenase, subunit A, domain 2"/>
    <property type="match status" value="1"/>
</dbReference>
<evidence type="ECO:0000259" key="8">
    <source>
        <dbReference type="Pfam" id="PF02771"/>
    </source>
</evidence>
<organism evidence="9 10">
    <name type="scientific">Citricoccus muralis</name>
    <dbReference type="NCBI Taxonomy" id="169134"/>
    <lineage>
        <taxon>Bacteria</taxon>
        <taxon>Bacillati</taxon>
        <taxon>Actinomycetota</taxon>
        <taxon>Actinomycetes</taxon>
        <taxon>Micrococcales</taxon>
        <taxon>Micrococcaceae</taxon>
        <taxon>Citricoccus</taxon>
    </lineage>
</organism>
<comment type="similarity">
    <text evidence="2 5">Belongs to the acyl-CoA dehydrogenase family.</text>
</comment>
<dbReference type="PANTHER" id="PTHR43188:SF1">
    <property type="entry name" value="ACYL-COA DEHYDROGENASE"/>
    <property type="match status" value="1"/>
</dbReference>
<feature type="domain" description="Acyl-CoA oxidase/dehydrogenase middle" evidence="7">
    <location>
        <begin position="135"/>
        <end position="228"/>
    </location>
</feature>
<reference evidence="9 10" key="1">
    <citation type="submission" date="2023-04" db="EMBL/GenBank/DDBJ databases">
        <title>Funneling lignin-derived compounds into biodiesel using alkali-halophilic Citricoccus sp. P2.</title>
        <authorList>
            <person name="Luo C.-B."/>
        </authorList>
    </citation>
    <scope>NUCLEOTIDE SEQUENCE [LARGE SCALE GENOMIC DNA]</scope>
    <source>
        <strain evidence="9 10">P2</strain>
    </source>
</reference>
<dbReference type="EMBL" id="CP121252">
    <property type="protein sequence ID" value="WFP15882.1"/>
    <property type="molecule type" value="Genomic_DNA"/>
</dbReference>